<dbReference type="Proteomes" id="UP000503336">
    <property type="component" value="Chromosome"/>
</dbReference>
<reference evidence="1 2" key="1">
    <citation type="submission" date="2020-02" db="EMBL/GenBank/DDBJ databases">
        <title>complete genome sequence of Rhodobacteraceae bacterium.</title>
        <authorList>
            <person name="Park J."/>
            <person name="Kim Y.-S."/>
            <person name="Kim K.-H."/>
        </authorList>
    </citation>
    <scope>NUCLEOTIDE SEQUENCE [LARGE SCALE GENOMIC DNA]</scope>
    <source>
        <strain evidence="1 2">RR4-56</strain>
    </source>
</reference>
<dbReference type="RefSeq" id="WP_165097895.1">
    <property type="nucleotide sequence ID" value="NZ_CP049056.1"/>
</dbReference>
<evidence type="ECO:0000313" key="1">
    <source>
        <dbReference type="EMBL" id="QIE55669.1"/>
    </source>
</evidence>
<dbReference type="KEGG" id="hdh:G5B40_09555"/>
<accession>A0A7L5C1E3</accession>
<keyword evidence="2" id="KW-1185">Reference proteome</keyword>
<gene>
    <name evidence="1" type="ORF">G5B40_09555</name>
</gene>
<name>A0A7L5C1E3_9RHOB</name>
<protein>
    <submittedName>
        <fullName evidence="1">Uncharacterized protein</fullName>
    </submittedName>
</protein>
<proteinExistence type="predicted"/>
<dbReference type="EMBL" id="CP049056">
    <property type="protein sequence ID" value="QIE55669.1"/>
    <property type="molecule type" value="Genomic_DNA"/>
</dbReference>
<organism evidence="1 2">
    <name type="scientific">Pikeienuella piscinae</name>
    <dbReference type="NCBI Taxonomy" id="2748098"/>
    <lineage>
        <taxon>Bacteria</taxon>
        <taxon>Pseudomonadati</taxon>
        <taxon>Pseudomonadota</taxon>
        <taxon>Alphaproteobacteria</taxon>
        <taxon>Rhodobacterales</taxon>
        <taxon>Paracoccaceae</taxon>
        <taxon>Pikeienuella</taxon>
    </lineage>
</organism>
<evidence type="ECO:0000313" key="2">
    <source>
        <dbReference type="Proteomes" id="UP000503336"/>
    </source>
</evidence>
<dbReference type="AlphaFoldDB" id="A0A7L5C1E3"/>
<sequence length="47" mass="5077">MEATMFDPTKSLVDAEIQAGFVSETIAPADVQFERGDWKCLSADSPA</sequence>